<name>V5Z943_9GAMM</name>
<keyword evidence="2" id="KW-1185">Reference proteome</keyword>
<protein>
    <submittedName>
        <fullName evidence="1">IS1400 transposase A</fullName>
    </submittedName>
</protein>
<reference evidence="1 2" key="1">
    <citation type="journal article" date="2013" name="Syst. Appl. Microbiol.">
        <title>Phylogenetic position and virulence apparatus of the pear flower necrosis pathogen Erwinia piriflorinigrans CFBP 5888T as assessed by comparative genomics.</title>
        <authorList>
            <person name="Smits T.H."/>
            <person name="Rezzonico F."/>
            <person name="Lopez M.M."/>
            <person name="Blom J."/>
            <person name="Goesmann A."/>
            <person name="Frey J.E."/>
            <person name="Duffy B."/>
        </authorList>
    </citation>
    <scope>NUCLEOTIDE SEQUENCE [LARGE SCALE GENOMIC DNA]</scope>
    <source>
        <strain evidence="2">CFBP5888</strain>
    </source>
</reference>
<gene>
    <name evidence="1" type="ORF">EPIR_2534</name>
</gene>
<dbReference type="AlphaFoldDB" id="V5Z943"/>
<evidence type="ECO:0000313" key="1">
    <source>
        <dbReference type="EMBL" id="CCG87897.1"/>
    </source>
</evidence>
<dbReference type="STRING" id="1161919.EPIR_2534"/>
<accession>V5Z943</accession>
<comment type="caution">
    <text evidence="1">The sequence shown here is derived from an EMBL/GenBank/DDBJ whole genome shotgun (WGS) entry which is preliminary data.</text>
</comment>
<dbReference type="EMBL" id="CAHS01000015">
    <property type="protein sequence ID" value="CCG87897.1"/>
    <property type="molecule type" value="Genomic_DNA"/>
</dbReference>
<sequence>METTDIKKIKELEDEHRRLKQMFADLSLENQALKDVIEKSFKTSDKA</sequence>
<organism evidence="1 2">
    <name type="scientific">Erwinia piriflorinigrans CFBP 5888</name>
    <dbReference type="NCBI Taxonomy" id="1161919"/>
    <lineage>
        <taxon>Bacteria</taxon>
        <taxon>Pseudomonadati</taxon>
        <taxon>Pseudomonadota</taxon>
        <taxon>Gammaproteobacteria</taxon>
        <taxon>Enterobacterales</taxon>
        <taxon>Erwiniaceae</taxon>
        <taxon>Erwinia</taxon>
    </lineage>
</organism>
<dbReference type="Proteomes" id="UP000018217">
    <property type="component" value="Unassembled WGS sequence"/>
</dbReference>
<evidence type="ECO:0000313" key="2">
    <source>
        <dbReference type="Proteomes" id="UP000018217"/>
    </source>
</evidence>
<proteinExistence type="predicted"/>